<organism evidence="5 6">
    <name type="scientific">Thalassotalea euphylliae</name>
    <dbReference type="NCBI Taxonomy" id="1655234"/>
    <lineage>
        <taxon>Bacteria</taxon>
        <taxon>Pseudomonadati</taxon>
        <taxon>Pseudomonadota</taxon>
        <taxon>Gammaproteobacteria</taxon>
        <taxon>Alteromonadales</taxon>
        <taxon>Colwelliaceae</taxon>
        <taxon>Thalassotalea</taxon>
    </lineage>
</organism>
<dbReference type="CDD" id="cd06558">
    <property type="entry name" value="crotonase-like"/>
    <property type="match status" value="1"/>
</dbReference>
<evidence type="ECO:0000256" key="2">
    <source>
        <dbReference type="ARBA" id="ARBA00005254"/>
    </source>
</evidence>
<dbReference type="InterPro" id="IPR001753">
    <property type="entry name" value="Enoyl-CoA_hydra/iso"/>
</dbReference>
<dbReference type="InterPro" id="IPR014748">
    <property type="entry name" value="Enoyl-CoA_hydra_C"/>
</dbReference>
<dbReference type="InterPro" id="IPR051053">
    <property type="entry name" value="ECH/Chromodomain_protein"/>
</dbReference>
<keyword evidence="3" id="KW-0576">Peroxisome</keyword>
<dbReference type="AlphaFoldDB" id="A0A3E0U044"/>
<dbReference type="RefSeq" id="WP_116014109.1">
    <property type="nucleotide sequence ID" value="NZ_QUOT01000001.1"/>
</dbReference>
<evidence type="ECO:0000313" key="6">
    <source>
        <dbReference type="Proteomes" id="UP000256899"/>
    </source>
</evidence>
<dbReference type="InterPro" id="IPR029045">
    <property type="entry name" value="ClpP/crotonase-like_dom_sf"/>
</dbReference>
<dbReference type="GO" id="GO:0004165">
    <property type="term" value="F:delta(3)-delta(2)-enoyl-CoA isomerase activity"/>
    <property type="evidence" value="ECO:0007669"/>
    <property type="project" value="UniProtKB-ARBA"/>
</dbReference>
<dbReference type="Gene3D" id="3.90.226.10">
    <property type="entry name" value="2-enoyl-CoA Hydratase, Chain A, domain 1"/>
    <property type="match status" value="1"/>
</dbReference>
<comment type="subcellular location">
    <subcellularLocation>
        <location evidence="1">Peroxisome</location>
    </subcellularLocation>
</comment>
<sequence>MNYQYLTFTIEDRLATITLNRPKAGNTLNLEFSKELEDVTRLCQINKDIGAVLINANGPLFCGGGDLDYMVNGEDNVELALKKLADSLHVGFASIARINVPVVAAVNGAAAGIGLSLALIADITIASEKAVFVPAYTAIGVSPDGGLTHMLPRIIGKKRAQEMLLCNRKLSAQEAESWGMINQVTNPDELADVALKTASQLAQGPTLALASIKSLLNASSTQTMESQMHLEGIALAANSVTEDGQAGITAFLNKTKPEFKGR</sequence>
<dbReference type="PANTHER" id="PTHR43684">
    <property type="match status" value="1"/>
</dbReference>
<name>A0A3E0U044_9GAMM</name>
<dbReference type="EMBL" id="QUOT01000001">
    <property type="protein sequence ID" value="REL30007.1"/>
    <property type="molecule type" value="Genomic_DNA"/>
</dbReference>
<keyword evidence="4 5" id="KW-0413">Isomerase</keyword>
<keyword evidence="6" id="KW-1185">Reference proteome</keyword>
<evidence type="ECO:0000256" key="3">
    <source>
        <dbReference type="ARBA" id="ARBA00023140"/>
    </source>
</evidence>
<evidence type="ECO:0000256" key="1">
    <source>
        <dbReference type="ARBA" id="ARBA00004275"/>
    </source>
</evidence>
<reference evidence="6" key="1">
    <citation type="submission" date="2018-08" db="EMBL/GenBank/DDBJ databases">
        <title>Thalassotalea euphylliae genome.</title>
        <authorList>
            <person name="Summers S."/>
            <person name="Rice S.A."/>
            <person name="Freckelton M.L."/>
            <person name="Nedved B.T."/>
            <person name="Hadfield M.G."/>
        </authorList>
    </citation>
    <scope>NUCLEOTIDE SEQUENCE [LARGE SCALE GENOMIC DNA]</scope>
    <source>
        <strain evidence="6">H3</strain>
    </source>
</reference>
<accession>A0A3E0U044</accession>
<dbReference type="Gene3D" id="1.10.12.10">
    <property type="entry name" value="Lyase 2-enoyl-coa Hydratase, Chain A, domain 2"/>
    <property type="match status" value="1"/>
</dbReference>
<evidence type="ECO:0000313" key="5">
    <source>
        <dbReference type="EMBL" id="REL30007.1"/>
    </source>
</evidence>
<dbReference type="Pfam" id="PF00378">
    <property type="entry name" value="ECH_1"/>
    <property type="match status" value="1"/>
</dbReference>
<comment type="similarity">
    <text evidence="2">Belongs to the enoyl-CoA hydratase/isomerase family.</text>
</comment>
<evidence type="ECO:0000256" key="4">
    <source>
        <dbReference type="ARBA" id="ARBA00023235"/>
    </source>
</evidence>
<dbReference type="SUPFAM" id="SSF52096">
    <property type="entry name" value="ClpP/crotonase"/>
    <property type="match status" value="1"/>
</dbReference>
<protein>
    <submittedName>
        <fullName evidence="5">Enoyl-CoA hydratase/isomerase family protein</fullName>
    </submittedName>
</protein>
<proteinExistence type="inferred from homology"/>
<dbReference type="PANTHER" id="PTHR43684:SF1">
    <property type="entry name" value="ENOYL-COA DELTA ISOMERASE 2"/>
    <property type="match status" value="1"/>
</dbReference>
<comment type="caution">
    <text evidence="5">The sequence shown here is derived from an EMBL/GenBank/DDBJ whole genome shotgun (WGS) entry which is preliminary data.</text>
</comment>
<dbReference type="Proteomes" id="UP000256899">
    <property type="component" value="Unassembled WGS sequence"/>
</dbReference>
<gene>
    <name evidence="5" type="ORF">DXX94_04400</name>
</gene>